<reference evidence="3 4" key="1">
    <citation type="submission" date="2019-08" db="EMBL/GenBank/DDBJ databases">
        <title>Draft genome sequences of two oriental melons (Cucumis melo L. var makuwa).</title>
        <authorList>
            <person name="Kwon S.-Y."/>
        </authorList>
    </citation>
    <scope>NUCLEOTIDE SEQUENCE [LARGE SCALE GENOMIC DNA]</scope>
    <source>
        <strain evidence="4">cv. Chang Bougi</strain>
        <strain evidence="3">cv. SW 3</strain>
        <tissue evidence="2">Leaf</tissue>
    </source>
</reference>
<evidence type="ECO:0000313" key="3">
    <source>
        <dbReference type="Proteomes" id="UP000321393"/>
    </source>
</evidence>
<dbReference type="PANTHER" id="PTHR11439:SF467">
    <property type="entry name" value="INTEGRASE CATALYTIC DOMAIN-CONTAINING PROTEIN"/>
    <property type="match status" value="1"/>
</dbReference>
<comment type="caution">
    <text evidence="2">The sequence shown here is derived from an EMBL/GenBank/DDBJ whole genome shotgun (WGS) entry which is preliminary data.</text>
</comment>
<evidence type="ECO:0000313" key="1">
    <source>
        <dbReference type="EMBL" id="KAA0043237.1"/>
    </source>
</evidence>
<dbReference type="STRING" id="1194695.A0A5D3E0Z3"/>
<gene>
    <name evidence="2" type="ORF">E5676_scaffold129G00060</name>
    <name evidence="1" type="ORF">E6C27_scaffold110G001210</name>
</gene>
<dbReference type="Proteomes" id="UP000321393">
    <property type="component" value="Unassembled WGS sequence"/>
</dbReference>
<dbReference type="EMBL" id="SSTD01001743">
    <property type="protein sequence ID" value="TYK29301.1"/>
    <property type="molecule type" value="Genomic_DNA"/>
</dbReference>
<dbReference type="Proteomes" id="UP000321947">
    <property type="component" value="Unassembled WGS sequence"/>
</dbReference>
<accession>A0A5D3E0Z3</accession>
<organism evidence="2 4">
    <name type="scientific">Cucumis melo var. makuwa</name>
    <name type="common">Oriental melon</name>
    <dbReference type="NCBI Taxonomy" id="1194695"/>
    <lineage>
        <taxon>Eukaryota</taxon>
        <taxon>Viridiplantae</taxon>
        <taxon>Streptophyta</taxon>
        <taxon>Embryophyta</taxon>
        <taxon>Tracheophyta</taxon>
        <taxon>Spermatophyta</taxon>
        <taxon>Magnoliopsida</taxon>
        <taxon>eudicotyledons</taxon>
        <taxon>Gunneridae</taxon>
        <taxon>Pentapetalae</taxon>
        <taxon>rosids</taxon>
        <taxon>fabids</taxon>
        <taxon>Cucurbitales</taxon>
        <taxon>Cucurbitaceae</taxon>
        <taxon>Benincaseae</taxon>
        <taxon>Cucumis</taxon>
    </lineage>
</organism>
<dbReference type="OrthoDB" id="128382at2759"/>
<proteinExistence type="predicted"/>
<dbReference type="AlphaFoldDB" id="A0A5D3E0Z3"/>
<dbReference type="EMBL" id="SSTE01015327">
    <property type="protein sequence ID" value="KAA0043237.1"/>
    <property type="molecule type" value="Genomic_DNA"/>
</dbReference>
<name>A0A5D3E0Z3_CUCMM</name>
<dbReference type="PANTHER" id="PTHR11439">
    <property type="entry name" value="GAG-POL-RELATED RETROTRANSPOSON"/>
    <property type="match status" value="1"/>
</dbReference>
<sequence>MISEIKDLGNLKYFLGMEVARSKEGISISQSKYTLDLLIETDMLGCCPANKPMEFSYKLENLGDKVLVEKEEYQRIVRKLIYSSHTRLDISYDVSTVSQFMQVPYEGHMEAVNRILRYLKTTPGKGLMFKKTDRGAIEAYTNSGYAKSVVDRKSTSGYYTFV</sequence>
<evidence type="ECO:0000313" key="2">
    <source>
        <dbReference type="EMBL" id="TYK29301.1"/>
    </source>
</evidence>
<protein>
    <submittedName>
        <fullName evidence="1 2">Mitochondrial protein</fullName>
    </submittedName>
</protein>
<evidence type="ECO:0000313" key="4">
    <source>
        <dbReference type="Proteomes" id="UP000321947"/>
    </source>
</evidence>